<evidence type="ECO:0000256" key="1">
    <source>
        <dbReference type="ARBA" id="ARBA00022670"/>
    </source>
</evidence>
<dbReference type="InterPro" id="IPR051320">
    <property type="entry name" value="Viral_Replic_Matur_Polypro"/>
</dbReference>
<evidence type="ECO:0000259" key="9">
    <source>
        <dbReference type="PROSITE" id="PS50878"/>
    </source>
</evidence>
<evidence type="ECO:0000313" key="11">
    <source>
        <dbReference type="Proteomes" id="UP000198211"/>
    </source>
</evidence>
<evidence type="ECO:0000256" key="6">
    <source>
        <dbReference type="ARBA" id="ARBA00022759"/>
    </source>
</evidence>
<dbReference type="AlphaFoldDB" id="A0A225VWW2"/>
<evidence type="ECO:0000256" key="2">
    <source>
        <dbReference type="ARBA" id="ARBA00022679"/>
    </source>
</evidence>
<gene>
    <name evidence="10" type="ORF">PHMEG_00017401</name>
</gene>
<dbReference type="OrthoDB" id="121795at2759"/>
<dbReference type="SUPFAM" id="SSF56672">
    <property type="entry name" value="DNA/RNA polymerases"/>
    <property type="match status" value="1"/>
</dbReference>
<evidence type="ECO:0000256" key="3">
    <source>
        <dbReference type="ARBA" id="ARBA00022695"/>
    </source>
</evidence>
<keyword evidence="8" id="KW-0695">RNA-directed DNA polymerase</keyword>
<evidence type="ECO:0000256" key="4">
    <source>
        <dbReference type="ARBA" id="ARBA00022722"/>
    </source>
</evidence>
<dbReference type="GO" id="GO:0004190">
    <property type="term" value="F:aspartic-type endopeptidase activity"/>
    <property type="evidence" value="ECO:0007669"/>
    <property type="project" value="UniProtKB-KW"/>
</dbReference>
<dbReference type="PANTHER" id="PTHR33064:SF37">
    <property type="entry name" value="RIBONUCLEASE H"/>
    <property type="match status" value="1"/>
</dbReference>
<keyword evidence="6" id="KW-0255">Endonuclease</keyword>
<dbReference type="Pfam" id="PF00078">
    <property type="entry name" value="RVT_1"/>
    <property type="match status" value="1"/>
</dbReference>
<dbReference type="GO" id="GO:0003964">
    <property type="term" value="F:RNA-directed DNA polymerase activity"/>
    <property type="evidence" value="ECO:0007669"/>
    <property type="project" value="UniProtKB-KW"/>
</dbReference>
<dbReference type="Pfam" id="PF17917">
    <property type="entry name" value="RT_RNaseH"/>
    <property type="match status" value="1"/>
</dbReference>
<keyword evidence="2" id="KW-0808">Transferase</keyword>
<dbReference type="Gene3D" id="3.10.10.10">
    <property type="entry name" value="HIV Type 1 Reverse Transcriptase, subunit A, domain 1"/>
    <property type="match status" value="1"/>
</dbReference>
<dbReference type="GO" id="GO:0004519">
    <property type="term" value="F:endonuclease activity"/>
    <property type="evidence" value="ECO:0007669"/>
    <property type="project" value="UniProtKB-KW"/>
</dbReference>
<dbReference type="Proteomes" id="UP000198211">
    <property type="component" value="Unassembled WGS sequence"/>
</dbReference>
<keyword evidence="4" id="KW-0540">Nuclease</keyword>
<feature type="domain" description="Reverse transcriptase" evidence="9">
    <location>
        <begin position="1"/>
        <end position="89"/>
    </location>
</feature>
<keyword evidence="5" id="KW-0064">Aspartyl protease</keyword>
<organism evidence="10 11">
    <name type="scientific">Phytophthora megakarya</name>
    <dbReference type="NCBI Taxonomy" id="4795"/>
    <lineage>
        <taxon>Eukaryota</taxon>
        <taxon>Sar</taxon>
        <taxon>Stramenopiles</taxon>
        <taxon>Oomycota</taxon>
        <taxon>Peronosporomycetes</taxon>
        <taxon>Peronosporales</taxon>
        <taxon>Peronosporaceae</taxon>
        <taxon>Phytophthora</taxon>
    </lineage>
</organism>
<name>A0A225VWW2_9STRA</name>
<comment type="caution">
    <text evidence="10">The sequence shown here is derived from an EMBL/GenBank/DDBJ whole genome shotgun (WGS) entry which is preliminary data.</text>
</comment>
<evidence type="ECO:0000256" key="7">
    <source>
        <dbReference type="ARBA" id="ARBA00022801"/>
    </source>
</evidence>
<accession>A0A225VWW2</accession>
<dbReference type="GO" id="GO:0006508">
    <property type="term" value="P:proteolysis"/>
    <property type="evidence" value="ECO:0007669"/>
    <property type="project" value="UniProtKB-KW"/>
</dbReference>
<dbReference type="PANTHER" id="PTHR33064">
    <property type="entry name" value="POL PROTEIN"/>
    <property type="match status" value="1"/>
</dbReference>
<evidence type="ECO:0000256" key="8">
    <source>
        <dbReference type="ARBA" id="ARBA00022918"/>
    </source>
</evidence>
<reference evidence="11" key="1">
    <citation type="submission" date="2017-03" db="EMBL/GenBank/DDBJ databases">
        <title>Phytopthora megakarya and P. palmivora, two closely related causual agents of cacao black pod achieved similar genome size and gene model numbers by different mechanisms.</title>
        <authorList>
            <person name="Ali S."/>
            <person name="Shao J."/>
            <person name="Larry D.J."/>
            <person name="Kronmiller B."/>
            <person name="Shen D."/>
            <person name="Strem M.D."/>
            <person name="Melnick R.L."/>
            <person name="Guiltinan M.J."/>
            <person name="Tyler B.M."/>
            <person name="Meinhardt L.W."/>
            <person name="Bailey B.A."/>
        </authorList>
    </citation>
    <scope>NUCLEOTIDE SEQUENCE [LARGE SCALE GENOMIC DNA]</scope>
    <source>
        <strain evidence="11">zdho120</strain>
    </source>
</reference>
<dbReference type="InterPro" id="IPR041373">
    <property type="entry name" value="RT_RNaseH"/>
</dbReference>
<dbReference type="PROSITE" id="PS50878">
    <property type="entry name" value="RT_POL"/>
    <property type="match status" value="1"/>
</dbReference>
<sequence>MTDQKIYTPTRVPQGCSDAALYFQKTMEMLLYKHLLVWVDDLLLYAADIDTYLKKLKKLLELMDFFGVKLRAKKTSLYQRTVRWCGKLISGEGVRHDPERIEALRKVPLPSTAGELQQFLCTTGWMGDSTIDYARKTQPLQRCLDATLASKKRTKRVATCITIELIDEERDAFEEIMSSLCKAAMLAHPNDDATICLFTDASDSVWGAIVTQIQNWKDDENVTDQSHELLTCLGGTFSGAQLNWSVIKKEGFPIVITCEKLDYLLLRPQGFKLFCDHRNLIHIFAPSVEMKKHILEHRYIIEHIDGE</sequence>
<keyword evidence="7" id="KW-0378">Hydrolase</keyword>
<dbReference type="Gene3D" id="3.30.70.270">
    <property type="match status" value="2"/>
</dbReference>
<protein>
    <recommendedName>
        <fullName evidence="9">Reverse transcriptase domain-containing protein</fullName>
    </recommendedName>
</protein>
<keyword evidence="1" id="KW-0645">Protease</keyword>
<evidence type="ECO:0000313" key="10">
    <source>
        <dbReference type="EMBL" id="OWZ09835.1"/>
    </source>
</evidence>
<dbReference type="EMBL" id="NBNE01002649">
    <property type="protein sequence ID" value="OWZ09835.1"/>
    <property type="molecule type" value="Genomic_DNA"/>
</dbReference>
<dbReference type="InterPro" id="IPR000477">
    <property type="entry name" value="RT_dom"/>
</dbReference>
<evidence type="ECO:0000256" key="5">
    <source>
        <dbReference type="ARBA" id="ARBA00022750"/>
    </source>
</evidence>
<dbReference type="InterPro" id="IPR043128">
    <property type="entry name" value="Rev_trsase/Diguanyl_cyclase"/>
</dbReference>
<keyword evidence="11" id="KW-1185">Reference proteome</keyword>
<proteinExistence type="predicted"/>
<keyword evidence="3" id="KW-0548">Nucleotidyltransferase</keyword>
<dbReference type="InterPro" id="IPR043502">
    <property type="entry name" value="DNA/RNA_pol_sf"/>
</dbReference>